<dbReference type="Pfam" id="PF16016">
    <property type="entry name" value="VASt"/>
    <property type="match status" value="1"/>
</dbReference>
<evidence type="ECO:0000256" key="2">
    <source>
        <dbReference type="ARBA" id="ARBA00004167"/>
    </source>
</evidence>
<dbReference type="CDD" id="cd13220">
    <property type="entry name" value="PH-GRAM_GRAMDC"/>
    <property type="match status" value="1"/>
</dbReference>
<reference evidence="9 11" key="1">
    <citation type="journal article" date="2012" name="Nature">
        <title>Algal genomes reveal evolutionary mosaicism and the fate of nucleomorphs.</title>
        <authorList>
            <consortium name="DOE Joint Genome Institute"/>
            <person name="Curtis B.A."/>
            <person name="Tanifuji G."/>
            <person name="Burki F."/>
            <person name="Gruber A."/>
            <person name="Irimia M."/>
            <person name="Maruyama S."/>
            <person name="Arias M.C."/>
            <person name="Ball S.G."/>
            <person name="Gile G.H."/>
            <person name="Hirakawa Y."/>
            <person name="Hopkins J.F."/>
            <person name="Kuo A."/>
            <person name="Rensing S.A."/>
            <person name="Schmutz J."/>
            <person name="Symeonidi A."/>
            <person name="Elias M."/>
            <person name="Eveleigh R.J."/>
            <person name="Herman E.K."/>
            <person name="Klute M.J."/>
            <person name="Nakayama T."/>
            <person name="Obornik M."/>
            <person name="Reyes-Prieto A."/>
            <person name="Armbrust E.V."/>
            <person name="Aves S.J."/>
            <person name="Beiko R.G."/>
            <person name="Coutinho P."/>
            <person name="Dacks J.B."/>
            <person name="Durnford D.G."/>
            <person name="Fast N.M."/>
            <person name="Green B.R."/>
            <person name="Grisdale C.J."/>
            <person name="Hempel F."/>
            <person name="Henrissat B."/>
            <person name="Hoppner M.P."/>
            <person name="Ishida K."/>
            <person name="Kim E."/>
            <person name="Koreny L."/>
            <person name="Kroth P.G."/>
            <person name="Liu Y."/>
            <person name="Malik S.B."/>
            <person name="Maier U.G."/>
            <person name="McRose D."/>
            <person name="Mock T."/>
            <person name="Neilson J.A."/>
            <person name="Onodera N.T."/>
            <person name="Poole A.M."/>
            <person name="Pritham E.J."/>
            <person name="Richards T.A."/>
            <person name="Rocap G."/>
            <person name="Roy S.W."/>
            <person name="Sarai C."/>
            <person name="Schaack S."/>
            <person name="Shirato S."/>
            <person name="Slamovits C.H."/>
            <person name="Spencer D.F."/>
            <person name="Suzuki S."/>
            <person name="Worden A.Z."/>
            <person name="Zauner S."/>
            <person name="Barry K."/>
            <person name="Bell C."/>
            <person name="Bharti A.K."/>
            <person name="Crow J.A."/>
            <person name="Grimwood J."/>
            <person name="Kramer R."/>
            <person name="Lindquist E."/>
            <person name="Lucas S."/>
            <person name="Salamov A."/>
            <person name="McFadden G.I."/>
            <person name="Lane C.E."/>
            <person name="Keeling P.J."/>
            <person name="Gray M.W."/>
            <person name="Grigoriev I.V."/>
            <person name="Archibald J.M."/>
        </authorList>
    </citation>
    <scope>NUCLEOTIDE SEQUENCE</scope>
    <source>
        <strain evidence="9 11">CCMP2712</strain>
    </source>
</reference>
<dbReference type="Proteomes" id="UP000011087">
    <property type="component" value="Unassembled WGS sequence"/>
</dbReference>
<dbReference type="SUPFAM" id="SSF111352">
    <property type="entry name" value="Ammonium transporter"/>
    <property type="match status" value="1"/>
</dbReference>
<reference evidence="11" key="2">
    <citation type="submission" date="2012-11" db="EMBL/GenBank/DDBJ databases">
        <authorList>
            <person name="Kuo A."/>
            <person name="Curtis B.A."/>
            <person name="Tanifuji G."/>
            <person name="Burki F."/>
            <person name="Gruber A."/>
            <person name="Irimia M."/>
            <person name="Maruyama S."/>
            <person name="Arias M.C."/>
            <person name="Ball S.G."/>
            <person name="Gile G.H."/>
            <person name="Hirakawa Y."/>
            <person name="Hopkins J.F."/>
            <person name="Rensing S.A."/>
            <person name="Schmutz J."/>
            <person name="Symeonidi A."/>
            <person name="Elias M."/>
            <person name="Eveleigh R.J."/>
            <person name="Herman E.K."/>
            <person name="Klute M.J."/>
            <person name="Nakayama T."/>
            <person name="Obornik M."/>
            <person name="Reyes-Prieto A."/>
            <person name="Armbrust E.V."/>
            <person name="Aves S.J."/>
            <person name="Beiko R.G."/>
            <person name="Coutinho P."/>
            <person name="Dacks J.B."/>
            <person name="Durnford D.G."/>
            <person name="Fast N.M."/>
            <person name="Green B.R."/>
            <person name="Grisdale C."/>
            <person name="Hempe F."/>
            <person name="Henrissat B."/>
            <person name="Hoppner M.P."/>
            <person name="Ishida K.-I."/>
            <person name="Kim E."/>
            <person name="Koreny L."/>
            <person name="Kroth P.G."/>
            <person name="Liu Y."/>
            <person name="Malik S.-B."/>
            <person name="Maier U.G."/>
            <person name="McRose D."/>
            <person name="Mock T."/>
            <person name="Neilson J.A."/>
            <person name="Onodera N.T."/>
            <person name="Poole A.M."/>
            <person name="Pritham E.J."/>
            <person name="Richards T.A."/>
            <person name="Rocap G."/>
            <person name="Roy S.W."/>
            <person name="Sarai C."/>
            <person name="Schaack S."/>
            <person name="Shirato S."/>
            <person name="Slamovits C.H."/>
            <person name="Spencer D.F."/>
            <person name="Suzuki S."/>
            <person name="Worden A.Z."/>
            <person name="Zauner S."/>
            <person name="Barry K."/>
            <person name="Bell C."/>
            <person name="Bharti A.K."/>
            <person name="Crow J.A."/>
            <person name="Grimwood J."/>
            <person name="Kramer R."/>
            <person name="Lindquist E."/>
            <person name="Lucas S."/>
            <person name="Salamov A."/>
            <person name="McFadden G.I."/>
            <person name="Lane C.E."/>
            <person name="Keeling P.J."/>
            <person name="Gray M.W."/>
            <person name="Grigoriev I.V."/>
            <person name="Archibald J.M."/>
        </authorList>
    </citation>
    <scope>NUCLEOTIDE SEQUENCE</scope>
    <source>
        <strain evidence="11">CCMP2712</strain>
    </source>
</reference>
<organism evidence="9">
    <name type="scientific">Guillardia theta (strain CCMP2712)</name>
    <name type="common">Cryptophyte</name>
    <dbReference type="NCBI Taxonomy" id="905079"/>
    <lineage>
        <taxon>Eukaryota</taxon>
        <taxon>Cryptophyceae</taxon>
        <taxon>Pyrenomonadales</taxon>
        <taxon>Geminigeraceae</taxon>
        <taxon>Guillardia</taxon>
    </lineage>
</organism>
<gene>
    <name evidence="9" type="ORF">GUITHDRAFT_101272</name>
</gene>
<keyword evidence="5" id="KW-0472">Membrane</keyword>
<feature type="compositionally biased region" description="Basic and acidic residues" evidence="7">
    <location>
        <begin position="667"/>
        <end position="677"/>
    </location>
</feature>
<keyword evidence="4" id="KW-1133">Transmembrane helix</keyword>
<comment type="subcellular location">
    <subcellularLocation>
        <location evidence="1">Membrane</location>
        <topology evidence="1">Multi-pass membrane protein</topology>
    </subcellularLocation>
    <subcellularLocation>
        <location evidence="2">Membrane</location>
        <topology evidence="2">Single-pass membrane protein</topology>
    </subcellularLocation>
</comment>
<dbReference type="PaxDb" id="55529-EKX52820"/>
<feature type="compositionally biased region" description="Low complexity" evidence="7">
    <location>
        <begin position="706"/>
        <end position="724"/>
    </location>
</feature>
<dbReference type="Pfam" id="PF02893">
    <property type="entry name" value="GRAM"/>
    <property type="match status" value="1"/>
</dbReference>
<dbReference type="InterPro" id="IPR029020">
    <property type="entry name" value="Ammonium/urea_transptr"/>
</dbReference>
<accession>L1JXA6</accession>
<evidence type="ECO:0000256" key="3">
    <source>
        <dbReference type="ARBA" id="ARBA00022692"/>
    </source>
</evidence>
<dbReference type="GO" id="GO:0016020">
    <property type="term" value="C:membrane"/>
    <property type="evidence" value="ECO:0007669"/>
    <property type="project" value="UniProtKB-SubCell"/>
</dbReference>
<dbReference type="AlphaFoldDB" id="L1JXA6"/>
<dbReference type="KEGG" id="gtt:GUITHDRAFT_101272"/>
<dbReference type="InterPro" id="IPR031968">
    <property type="entry name" value="VASt"/>
</dbReference>
<proteinExistence type="predicted"/>
<dbReference type="InterPro" id="IPR011993">
    <property type="entry name" value="PH-like_dom_sf"/>
</dbReference>
<feature type="domain" description="VASt" evidence="8">
    <location>
        <begin position="259"/>
        <end position="435"/>
    </location>
</feature>
<keyword evidence="3" id="KW-0812">Transmembrane</keyword>
<dbReference type="Gene3D" id="2.30.29.30">
    <property type="entry name" value="Pleckstrin-homology domain (PH domain)/Phosphotyrosine-binding domain (PTB)"/>
    <property type="match status" value="1"/>
</dbReference>
<dbReference type="Pfam" id="PF00909">
    <property type="entry name" value="Ammonium_transp"/>
    <property type="match status" value="1"/>
</dbReference>
<evidence type="ECO:0000256" key="4">
    <source>
        <dbReference type="ARBA" id="ARBA00022989"/>
    </source>
</evidence>
<feature type="compositionally biased region" description="Low complexity" evidence="7">
    <location>
        <begin position="1"/>
        <end position="14"/>
    </location>
</feature>
<dbReference type="RefSeq" id="XP_005839800.1">
    <property type="nucleotide sequence ID" value="XM_005839743.1"/>
</dbReference>
<evidence type="ECO:0000313" key="11">
    <source>
        <dbReference type="Proteomes" id="UP000011087"/>
    </source>
</evidence>
<evidence type="ECO:0000313" key="10">
    <source>
        <dbReference type="EnsemblProtists" id="EKX52820"/>
    </source>
</evidence>
<sequence>MTTQSASLSMSMSMDSKEVLLPYDEQETKGEQTPTRSRSIEGSRIYGSPSKEVFSPKLRPDATPSRSIESDILSTDEDISFYPPVEEEEVRDPLHRRFNLPSSELLIEDYACALQEMILLQGRMYLFPRHVCFACDLLGSVRSIVIPYSEITDIRKAKTAYIIPNAIEITVTDNKYLFTSFLFRREAYKGLSNFWAISKGISRALESTTDQQLGEEEEEDDPEGPESEWPDSSSVCERAEQAEALPQTLVPEVPNMSPGEKVIVETTLIACDVVEFYRLFFSQSTGFGRQMHKNRGDTDVKVSDWNKLNSANSSYAREVQYTSPINTSLPSFVTKKTTRVREMQTCRLVKEPASFVLETSASMLEIPYGDCFDVCMRWDVRNSGELTDVMDGRDEHLSTGKAKEVEMTFKKSCFFKSKITSDTIKELKKTYEKARSLFLPPPSHRRCSGSSVLVDANIKAGTRPEIASLSRPKLHIEARTLKTSQEVQSPAMRSADNSFPPPATSDWKQTLIPHNILVSVLGASLLWVGWFGFNAGSYLSAHKMTAMAMAVTQISTRRLRPRLDVHRVDHAQTPQLPQCAKSRGAAHADAMVELTQKEIDSVEIRLNSLKRQLSKQQEQAEELKKLLMRGDGKLELTPSSLNFSMRHPQGVTSGGGGVTSSRQHKNSPLDRLKGAGDRIAKSGQIIAKSGQKLTEKMVSAAAASAPSFPHLSSSSSSSSVQQSLSEEDLLSDRQQGSENDWVHINIAPVPSPPVDISGAHGASRDWSVIFDVYREEYTQQIRALQQAARADGSAAMKNALRGFQRNQTMCEEMAAARDRQDGPHAEIFRAHAEVMEKVIAAREAYHIFETAHRSISSVENPSLDFRKRVVELGNIAMSSFQSLQTEALRLRQVVERRTANQDNNSILYSGLLKLVLNFLQERVGTLGQLKQEAAKMLMRPEPGHKENESTNQLLADGTFKDTSGDFTLQLSSESKATQVK</sequence>
<keyword evidence="6" id="KW-0175">Coiled coil</keyword>
<evidence type="ECO:0000259" key="8">
    <source>
        <dbReference type="PROSITE" id="PS51778"/>
    </source>
</evidence>
<evidence type="ECO:0000313" key="9">
    <source>
        <dbReference type="EMBL" id="EKX52820.1"/>
    </source>
</evidence>
<evidence type="ECO:0000256" key="5">
    <source>
        <dbReference type="ARBA" id="ARBA00023136"/>
    </source>
</evidence>
<feature type="region of interest" description="Disordered" evidence="7">
    <location>
        <begin position="1"/>
        <end position="67"/>
    </location>
</feature>
<feature type="region of interest" description="Disordered" evidence="7">
    <location>
        <begin position="706"/>
        <end position="735"/>
    </location>
</feature>
<protein>
    <recommendedName>
        <fullName evidence="8">VASt domain-containing protein</fullName>
    </recommendedName>
</protein>
<name>L1JXA6_GUITC</name>
<feature type="region of interest" description="Disordered" evidence="7">
    <location>
        <begin position="207"/>
        <end position="234"/>
    </location>
</feature>
<dbReference type="EnsemblProtists" id="EKX52820">
    <property type="protein sequence ID" value="EKX52820"/>
    <property type="gene ID" value="GUITHDRAFT_101272"/>
</dbReference>
<dbReference type="InterPro" id="IPR024041">
    <property type="entry name" value="NH4_transpt_AmtB-like_dom"/>
</dbReference>
<evidence type="ECO:0000256" key="7">
    <source>
        <dbReference type="SAM" id="MobiDB-lite"/>
    </source>
</evidence>
<feature type="coiled-coil region" evidence="6">
    <location>
        <begin position="592"/>
        <end position="626"/>
    </location>
</feature>
<feature type="compositionally biased region" description="Acidic residues" evidence="7">
    <location>
        <begin position="213"/>
        <end position="229"/>
    </location>
</feature>
<dbReference type="GeneID" id="17309737"/>
<dbReference type="PANTHER" id="PTHR47666:SF1">
    <property type="entry name" value="PROTEIN VASCULAR ASSOCIATED DEATH 1, CHLOROPLASTIC"/>
    <property type="match status" value="1"/>
</dbReference>
<evidence type="ECO:0000256" key="1">
    <source>
        <dbReference type="ARBA" id="ARBA00004141"/>
    </source>
</evidence>
<dbReference type="eggNOG" id="KOG1032">
    <property type="taxonomic scope" value="Eukaryota"/>
</dbReference>
<dbReference type="EMBL" id="JH992971">
    <property type="protein sequence ID" value="EKX52820.1"/>
    <property type="molecule type" value="Genomic_DNA"/>
</dbReference>
<keyword evidence="11" id="KW-1185">Reference proteome</keyword>
<reference evidence="10" key="3">
    <citation type="submission" date="2015-06" db="UniProtKB">
        <authorList>
            <consortium name="EnsemblProtists"/>
        </authorList>
    </citation>
    <scope>IDENTIFICATION</scope>
</reference>
<dbReference type="PANTHER" id="PTHR47666">
    <property type="entry name" value="PROTEIN VASCULAR ASSOCIATED DEATH 1, CHLOROPLASTIC"/>
    <property type="match status" value="1"/>
</dbReference>
<dbReference type="OrthoDB" id="2162691at2759"/>
<feature type="region of interest" description="Disordered" evidence="7">
    <location>
        <begin position="640"/>
        <end position="677"/>
    </location>
</feature>
<dbReference type="SMART" id="SM00568">
    <property type="entry name" value="GRAM"/>
    <property type="match status" value="1"/>
</dbReference>
<dbReference type="GO" id="GO:0008519">
    <property type="term" value="F:ammonium channel activity"/>
    <property type="evidence" value="ECO:0007669"/>
    <property type="project" value="InterPro"/>
</dbReference>
<dbReference type="InterPro" id="IPR004182">
    <property type="entry name" value="GRAM"/>
</dbReference>
<dbReference type="PROSITE" id="PS51778">
    <property type="entry name" value="VAST"/>
    <property type="match status" value="1"/>
</dbReference>
<dbReference type="Gene3D" id="1.10.3430.10">
    <property type="entry name" value="Ammonium transporter AmtB like domains"/>
    <property type="match status" value="1"/>
</dbReference>
<dbReference type="HOGENOM" id="CLU_303757_0_0_1"/>
<evidence type="ECO:0000256" key="6">
    <source>
        <dbReference type="SAM" id="Coils"/>
    </source>
</evidence>